<reference evidence="2" key="1">
    <citation type="submission" date="2018-09" db="EMBL/GenBank/DDBJ databases">
        <authorList>
            <person name="Livingstone P.G."/>
            <person name="Whitworth D.E."/>
        </authorList>
    </citation>
    <scope>NUCLEOTIDE SEQUENCE [LARGE SCALE GENOMIC DNA]</scope>
    <source>
        <strain evidence="2">CA054A</strain>
    </source>
</reference>
<dbReference type="Pfam" id="PF11528">
    <property type="entry name" value="DUF3224"/>
    <property type="match status" value="1"/>
</dbReference>
<name>A0A3A8I170_9BACT</name>
<dbReference type="InterPro" id="IPR021607">
    <property type="entry name" value="DUF3224"/>
</dbReference>
<dbReference type="RefSeq" id="WP_120544347.1">
    <property type="nucleotide sequence ID" value="NZ_RAVZ01000294.1"/>
</dbReference>
<keyword evidence="2" id="KW-1185">Reference proteome</keyword>
<organism evidence="1 2">
    <name type="scientific">Corallococcus terminator</name>
    <dbReference type="NCBI Taxonomy" id="2316733"/>
    <lineage>
        <taxon>Bacteria</taxon>
        <taxon>Pseudomonadati</taxon>
        <taxon>Myxococcota</taxon>
        <taxon>Myxococcia</taxon>
        <taxon>Myxococcales</taxon>
        <taxon>Cystobacterineae</taxon>
        <taxon>Myxococcaceae</taxon>
        <taxon>Corallococcus</taxon>
    </lineage>
</organism>
<proteinExistence type="predicted"/>
<comment type="caution">
    <text evidence="1">The sequence shown here is derived from an EMBL/GenBank/DDBJ whole genome shotgun (WGS) entry which is preliminary data.</text>
</comment>
<protein>
    <submittedName>
        <fullName evidence="1">DUF3224 domain-containing protein</fullName>
    </submittedName>
</protein>
<dbReference type="InterPro" id="IPR023159">
    <property type="entry name" value="SO1590-like_sf"/>
</dbReference>
<gene>
    <name evidence="1" type="ORF">D7V88_31660</name>
</gene>
<dbReference type="EMBL" id="RAVZ01000294">
    <property type="protein sequence ID" value="RKG76885.1"/>
    <property type="molecule type" value="Genomic_DNA"/>
</dbReference>
<evidence type="ECO:0000313" key="1">
    <source>
        <dbReference type="EMBL" id="RKG76885.1"/>
    </source>
</evidence>
<dbReference type="Proteomes" id="UP000268094">
    <property type="component" value="Unassembled WGS sequence"/>
</dbReference>
<dbReference type="SUPFAM" id="SSF159238">
    <property type="entry name" value="SO1590-like"/>
    <property type="match status" value="1"/>
</dbReference>
<evidence type="ECO:0000313" key="2">
    <source>
        <dbReference type="Proteomes" id="UP000268094"/>
    </source>
</evidence>
<accession>A0A3A8I170</accession>
<dbReference type="AlphaFoldDB" id="A0A3A8I170"/>
<dbReference type="OrthoDB" id="69764at2"/>
<dbReference type="Gene3D" id="2.40.350.10">
    <property type="entry name" value="SO1590-like"/>
    <property type="match status" value="1"/>
</dbReference>
<sequence length="136" mass="14060">MTKHASGPFDVKLTPMAPEAGAVEAAPGRMNLDKRYHGALEATSQGQMLAVRTPVEGSAGYVAMERVTGTLEGRGGTFALQHSGTMTRGAPQLVITVVPDSGTGELVGLAGSMTIDIAAGGKHSYDFQYTLPQGAR</sequence>